<keyword evidence="2 5" id="KW-0863">Zinc-finger</keyword>
<dbReference type="GO" id="GO:0003677">
    <property type="term" value="F:DNA binding"/>
    <property type="evidence" value="ECO:0007669"/>
    <property type="project" value="UniProtKB-UniRule"/>
</dbReference>
<dbReference type="InterPro" id="IPR006612">
    <property type="entry name" value="THAP_Znf"/>
</dbReference>
<reference evidence="7 8" key="1">
    <citation type="submission" date="2013-11" db="EMBL/GenBank/DDBJ databases">
        <title>Genome sequencing of Stegodyphus mimosarum.</title>
        <authorList>
            <person name="Bechsgaard J."/>
        </authorList>
    </citation>
    <scope>NUCLEOTIDE SEQUENCE [LARGE SCALE GENOMIC DNA]</scope>
</reference>
<dbReference type="PROSITE" id="PS50950">
    <property type="entry name" value="ZF_THAP"/>
    <property type="match status" value="1"/>
</dbReference>
<keyword evidence="3" id="KW-0862">Zinc</keyword>
<dbReference type="PANTHER" id="PTHR46927:SF3">
    <property type="entry name" value="THAP-TYPE DOMAIN-CONTAINING PROTEIN"/>
    <property type="match status" value="1"/>
</dbReference>
<feature type="domain" description="THAP-type" evidence="6">
    <location>
        <begin position="1"/>
        <end position="93"/>
    </location>
</feature>
<keyword evidence="1" id="KW-0479">Metal-binding</keyword>
<dbReference type="AlphaFoldDB" id="A0A087TAK1"/>
<evidence type="ECO:0000313" key="8">
    <source>
        <dbReference type="Proteomes" id="UP000054359"/>
    </source>
</evidence>
<dbReference type="Proteomes" id="UP000054359">
    <property type="component" value="Unassembled WGS sequence"/>
</dbReference>
<dbReference type="Gene3D" id="6.20.210.20">
    <property type="entry name" value="THAP domain"/>
    <property type="match status" value="1"/>
</dbReference>
<keyword evidence="8" id="KW-1185">Reference proteome</keyword>
<dbReference type="OrthoDB" id="6430453at2759"/>
<protein>
    <recommendedName>
        <fullName evidence="6">THAP-type domain-containing protein</fullName>
    </recommendedName>
</protein>
<dbReference type="OMA" id="PRCNEDY"/>
<evidence type="ECO:0000313" key="7">
    <source>
        <dbReference type="EMBL" id="KFM62140.1"/>
    </source>
</evidence>
<dbReference type="Pfam" id="PF05485">
    <property type="entry name" value="THAP"/>
    <property type="match status" value="1"/>
</dbReference>
<evidence type="ECO:0000256" key="4">
    <source>
        <dbReference type="ARBA" id="ARBA00023125"/>
    </source>
</evidence>
<name>A0A087TAK1_STEMI</name>
<sequence length="191" mass="22314">MPNKCSVAGCRSNYDTEKERTTLFSLPKDEEKKKEWLRKIPTDFSGLKNPFVCIKHFRECDIIRVDEICVNGVSKMYPRKLPKLKDNATPCVFPNLPKYLSLSNQPSRRLVDAEQNNFDSAIRQSLLDQKEYEEKQAINEISDIILYFKLLNEREFPSKWHIQQNSENSCYALQIFVAQHCIIYKVLPSSC</sequence>
<dbReference type="SMART" id="SM00980">
    <property type="entry name" value="THAP"/>
    <property type="match status" value="1"/>
</dbReference>
<evidence type="ECO:0000256" key="2">
    <source>
        <dbReference type="ARBA" id="ARBA00022771"/>
    </source>
</evidence>
<evidence type="ECO:0000256" key="3">
    <source>
        <dbReference type="ARBA" id="ARBA00022833"/>
    </source>
</evidence>
<keyword evidence="4 5" id="KW-0238">DNA-binding</keyword>
<gene>
    <name evidence="7" type="ORF">X975_13197</name>
</gene>
<organism evidence="7 8">
    <name type="scientific">Stegodyphus mimosarum</name>
    <name type="common">African social velvet spider</name>
    <dbReference type="NCBI Taxonomy" id="407821"/>
    <lineage>
        <taxon>Eukaryota</taxon>
        <taxon>Metazoa</taxon>
        <taxon>Ecdysozoa</taxon>
        <taxon>Arthropoda</taxon>
        <taxon>Chelicerata</taxon>
        <taxon>Arachnida</taxon>
        <taxon>Araneae</taxon>
        <taxon>Araneomorphae</taxon>
        <taxon>Entelegynae</taxon>
        <taxon>Eresoidea</taxon>
        <taxon>Eresidae</taxon>
        <taxon>Stegodyphus</taxon>
    </lineage>
</organism>
<dbReference type="SUPFAM" id="SSF57716">
    <property type="entry name" value="Glucocorticoid receptor-like (DNA-binding domain)"/>
    <property type="match status" value="1"/>
</dbReference>
<dbReference type="PANTHER" id="PTHR46927">
    <property type="entry name" value="AGAP005574-PA"/>
    <property type="match status" value="1"/>
</dbReference>
<dbReference type="GO" id="GO:0008270">
    <property type="term" value="F:zinc ion binding"/>
    <property type="evidence" value="ECO:0007669"/>
    <property type="project" value="UniProtKB-KW"/>
</dbReference>
<evidence type="ECO:0000256" key="5">
    <source>
        <dbReference type="PROSITE-ProRule" id="PRU00309"/>
    </source>
</evidence>
<accession>A0A087TAK1</accession>
<feature type="non-terminal residue" evidence="7">
    <location>
        <position position="191"/>
    </location>
</feature>
<dbReference type="InterPro" id="IPR052224">
    <property type="entry name" value="THAP_domain_protein"/>
</dbReference>
<proteinExistence type="predicted"/>
<evidence type="ECO:0000259" key="6">
    <source>
        <dbReference type="PROSITE" id="PS50950"/>
    </source>
</evidence>
<dbReference type="EMBL" id="KK114311">
    <property type="protein sequence ID" value="KFM62140.1"/>
    <property type="molecule type" value="Genomic_DNA"/>
</dbReference>
<evidence type="ECO:0000256" key="1">
    <source>
        <dbReference type="ARBA" id="ARBA00022723"/>
    </source>
</evidence>
<dbReference type="InterPro" id="IPR038441">
    <property type="entry name" value="THAP_Znf_sf"/>
</dbReference>